<organism evidence="3 4">
    <name type="scientific">Herbaspirillum rhizosphaerae</name>
    <dbReference type="NCBI Taxonomy" id="346179"/>
    <lineage>
        <taxon>Bacteria</taxon>
        <taxon>Pseudomonadati</taxon>
        <taxon>Pseudomonadota</taxon>
        <taxon>Betaproteobacteria</taxon>
        <taxon>Burkholderiales</taxon>
        <taxon>Oxalobacteraceae</taxon>
        <taxon>Herbaspirillum</taxon>
    </lineage>
</organism>
<dbReference type="RefSeq" id="WP_408169875.1">
    <property type="nucleotide sequence ID" value="NZ_JAQQFR010000016.1"/>
</dbReference>
<keyword evidence="1" id="KW-0812">Transmembrane</keyword>
<dbReference type="Gene3D" id="3.40.50.620">
    <property type="entry name" value="HUPs"/>
    <property type="match status" value="1"/>
</dbReference>
<evidence type="ECO:0000259" key="2">
    <source>
        <dbReference type="Pfam" id="PF02698"/>
    </source>
</evidence>
<dbReference type="InterPro" id="IPR003848">
    <property type="entry name" value="DUF218"/>
</dbReference>
<evidence type="ECO:0000313" key="4">
    <source>
        <dbReference type="Proteomes" id="UP001629214"/>
    </source>
</evidence>
<dbReference type="InterPro" id="IPR014729">
    <property type="entry name" value="Rossmann-like_a/b/a_fold"/>
</dbReference>
<name>A0ABW8ZCI0_9BURK</name>
<dbReference type="CDD" id="cd06259">
    <property type="entry name" value="YdcF-like"/>
    <property type="match status" value="1"/>
</dbReference>
<proteinExistence type="predicted"/>
<accession>A0ABW8ZCI0</accession>
<gene>
    <name evidence="3" type="ORF">PQR63_20910</name>
</gene>
<protein>
    <submittedName>
        <fullName evidence="3">YdcF family protein</fullName>
    </submittedName>
</protein>
<keyword evidence="1" id="KW-1133">Transmembrane helix</keyword>
<sequence length="258" mass="28995">MSLPIKLASTFLLFPANLLLPAALGLFLRHRWRRSIWLTWSALILLWLFSSHAGALLLVEPLEAQSPAIINIASLPSTIQAIVVLSAGRQSHAPEYSNQDVPNYMELPRLQYAARLHRLSHLPLLLTGGKSDNTAESEAEVMARSLRDDFGVPSRWLENEAMDTAQNASLSAAILRQAGIQHVLLVTDAIHMPRALESFRRTGLEVTPAPTVFLHRELFSLYDYLPSSEGLRRSNYALHEWIGLLWYTLRDKVTSKVR</sequence>
<dbReference type="EMBL" id="JAQQFR010000016">
    <property type="protein sequence ID" value="MFL9880872.1"/>
    <property type="molecule type" value="Genomic_DNA"/>
</dbReference>
<reference evidence="3 4" key="1">
    <citation type="journal article" date="2024" name="Chem. Sci.">
        <title>Discovery of megapolipeptins by genome mining of a Burkholderiales bacteria collection.</title>
        <authorList>
            <person name="Paulo B.S."/>
            <person name="Recchia M.J.J."/>
            <person name="Lee S."/>
            <person name="Fergusson C.H."/>
            <person name="Romanowski S.B."/>
            <person name="Hernandez A."/>
            <person name="Krull N."/>
            <person name="Liu D.Y."/>
            <person name="Cavanagh H."/>
            <person name="Bos A."/>
            <person name="Gray C.A."/>
            <person name="Murphy B.T."/>
            <person name="Linington R.G."/>
            <person name="Eustaquio A.S."/>
        </authorList>
    </citation>
    <scope>NUCLEOTIDE SEQUENCE [LARGE SCALE GENOMIC DNA]</scope>
    <source>
        <strain evidence="3 4">RL21-008-BIB-B</strain>
    </source>
</reference>
<keyword evidence="1" id="KW-0472">Membrane</keyword>
<keyword evidence="4" id="KW-1185">Reference proteome</keyword>
<dbReference type="InterPro" id="IPR051599">
    <property type="entry name" value="Cell_Envelope_Assoc"/>
</dbReference>
<comment type="caution">
    <text evidence="3">The sequence shown here is derived from an EMBL/GenBank/DDBJ whole genome shotgun (WGS) entry which is preliminary data.</text>
</comment>
<feature type="domain" description="DUF218" evidence="2">
    <location>
        <begin position="80"/>
        <end position="243"/>
    </location>
</feature>
<dbReference type="Pfam" id="PF02698">
    <property type="entry name" value="DUF218"/>
    <property type="match status" value="1"/>
</dbReference>
<dbReference type="PANTHER" id="PTHR30336">
    <property type="entry name" value="INNER MEMBRANE PROTEIN, PROBABLE PERMEASE"/>
    <property type="match status" value="1"/>
</dbReference>
<evidence type="ECO:0000256" key="1">
    <source>
        <dbReference type="SAM" id="Phobius"/>
    </source>
</evidence>
<dbReference type="PANTHER" id="PTHR30336:SF4">
    <property type="entry name" value="ENVELOPE BIOGENESIS FACTOR ELYC"/>
    <property type="match status" value="1"/>
</dbReference>
<dbReference type="Proteomes" id="UP001629214">
    <property type="component" value="Unassembled WGS sequence"/>
</dbReference>
<feature type="transmembrane region" description="Helical" evidence="1">
    <location>
        <begin position="35"/>
        <end position="59"/>
    </location>
</feature>
<evidence type="ECO:0000313" key="3">
    <source>
        <dbReference type="EMBL" id="MFL9880872.1"/>
    </source>
</evidence>